<comment type="similarity">
    <text evidence="5 6">Belongs to the XseA family.</text>
</comment>
<evidence type="ECO:0000313" key="9">
    <source>
        <dbReference type="EMBL" id="BBL69597.1"/>
    </source>
</evidence>
<name>A0A8D4VN42_9GAMM</name>
<evidence type="ECO:0000256" key="6">
    <source>
        <dbReference type="RuleBase" id="RU004355"/>
    </source>
</evidence>
<dbReference type="PANTHER" id="PTHR30008">
    <property type="entry name" value="EXODEOXYRIBONUCLEASE 7 LARGE SUBUNIT"/>
    <property type="match status" value="1"/>
</dbReference>
<evidence type="ECO:0000256" key="4">
    <source>
        <dbReference type="ARBA" id="ARBA00022839"/>
    </source>
</evidence>
<evidence type="ECO:0000256" key="1">
    <source>
        <dbReference type="ARBA" id="ARBA00022490"/>
    </source>
</evidence>
<evidence type="ECO:0000259" key="7">
    <source>
        <dbReference type="Pfam" id="PF02601"/>
    </source>
</evidence>
<dbReference type="NCBIfam" id="TIGR00237">
    <property type="entry name" value="xseA"/>
    <property type="match status" value="1"/>
</dbReference>
<comment type="catalytic activity">
    <reaction evidence="5 6">
        <text>Exonucleolytic cleavage in either 5'- to 3'- or 3'- to 5'-direction to yield nucleoside 5'-phosphates.</text>
        <dbReference type="EC" id="3.1.11.6"/>
    </reaction>
</comment>
<keyword evidence="10" id="KW-1185">Reference proteome</keyword>
<sequence>MSTAPPSRTIYSVSRLNRAAKLLLAEHFDVVWVEGELSNLATPTSGHLYFTLKDADAQVRCALFRQQARYLCFRPENGMQVLARAQVSLYEPRGDYQLVVESLEQAGDGALQRAFEALKKKLAAEGLFDATRKRPIPRLPNRIGVITSPTGAAVRDIVTVLKRRFPAIAVTILPVKVQGTEAKFEIVKAIQAADRSGLCDVLILARGGGSLEDLWAFNEEAVARAIYACETPVITGVGHEIDFTIADFVADLRAPTPSAAAEAASPDGEAWLAGLQRLESRLSQRALALLRQKTTALNHAEKRLAQQHPAKRLQNQAQRLDELEARLRRAATGDLQRRRQRLERGQARLQRHDPRQHLAVLLTHASHLQQRLKAAMARALQPRQQELARLSHALQTISPLATLGRGYAIAFRQRDREIIRSFRDIAPGERLETRLAEGIVISTVEDTRDA</sequence>
<evidence type="ECO:0000256" key="2">
    <source>
        <dbReference type="ARBA" id="ARBA00022722"/>
    </source>
</evidence>
<dbReference type="InterPro" id="IPR025824">
    <property type="entry name" value="OB-fold_nuc-bd_dom"/>
</dbReference>
<dbReference type="GO" id="GO:0005737">
    <property type="term" value="C:cytoplasm"/>
    <property type="evidence" value="ECO:0007669"/>
    <property type="project" value="UniProtKB-SubCell"/>
</dbReference>
<dbReference type="AlphaFoldDB" id="A0A8D4VN42"/>
<keyword evidence="1 5" id="KW-0963">Cytoplasm</keyword>
<gene>
    <name evidence="5 9" type="primary">xseA</name>
    <name evidence="9" type="ORF">MoryE10_02030</name>
</gene>
<evidence type="ECO:0000313" key="10">
    <source>
        <dbReference type="Proteomes" id="UP000824988"/>
    </source>
</evidence>
<dbReference type="EC" id="3.1.11.6" evidence="5"/>
<dbReference type="KEGG" id="moz:MoryE10_02030"/>
<dbReference type="InterPro" id="IPR020579">
    <property type="entry name" value="Exonuc_VII_lsu_C"/>
</dbReference>
<organism evidence="9 10">
    <name type="scientific">Methylogaea oryzae</name>
    <dbReference type="NCBI Taxonomy" id="1295382"/>
    <lineage>
        <taxon>Bacteria</taxon>
        <taxon>Pseudomonadati</taxon>
        <taxon>Pseudomonadota</taxon>
        <taxon>Gammaproteobacteria</taxon>
        <taxon>Methylococcales</taxon>
        <taxon>Methylococcaceae</taxon>
        <taxon>Methylogaea</taxon>
    </lineage>
</organism>
<keyword evidence="4 5" id="KW-0269">Exonuclease</keyword>
<dbReference type="Proteomes" id="UP000824988">
    <property type="component" value="Chromosome"/>
</dbReference>
<dbReference type="GO" id="GO:0003676">
    <property type="term" value="F:nucleic acid binding"/>
    <property type="evidence" value="ECO:0007669"/>
    <property type="project" value="InterPro"/>
</dbReference>
<dbReference type="GO" id="GO:0009318">
    <property type="term" value="C:exodeoxyribonuclease VII complex"/>
    <property type="evidence" value="ECO:0007669"/>
    <property type="project" value="UniProtKB-UniRule"/>
</dbReference>
<dbReference type="InterPro" id="IPR003753">
    <property type="entry name" value="Exonuc_VII_L"/>
</dbReference>
<protein>
    <recommendedName>
        <fullName evidence="5">Exodeoxyribonuclease 7 large subunit</fullName>
        <ecNumber evidence="5">3.1.11.6</ecNumber>
    </recommendedName>
    <alternativeName>
        <fullName evidence="5">Exodeoxyribonuclease VII large subunit</fullName>
        <shortName evidence="5">Exonuclease VII large subunit</shortName>
    </alternativeName>
</protein>
<evidence type="ECO:0000256" key="5">
    <source>
        <dbReference type="HAMAP-Rule" id="MF_00378"/>
    </source>
</evidence>
<keyword evidence="2 5" id="KW-0540">Nuclease</keyword>
<accession>A0A8D4VN42</accession>
<feature type="domain" description="Exonuclease VII large subunit C-terminal" evidence="7">
    <location>
        <begin position="127"/>
        <end position="440"/>
    </location>
</feature>
<dbReference type="HAMAP" id="MF_00378">
    <property type="entry name" value="Exonuc_7_L"/>
    <property type="match status" value="1"/>
</dbReference>
<feature type="domain" description="OB-fold nucleic acid binding" evidence="8">
    <location>
        <begin position="11"/>
        <end position="103"/>
    </location>
</feature>
<dbReference type="Pfam" id="PF13742">
    <property type="entry name" value="tRNA_anti_2"/>
    <property type="match status" value="1"/>
</dbReference>
<dbReference type="Pfam" id="PF02601">
    <property type="entry name" value="Exonuc_VII_L"/>
    <property type="match status" value="1"/>
</dbReference>
<dbReference type="RefSeq" id="WP_221047952.1">
    <property type="nucleotide sequence ID" value="NZ_AP019782.1"/>
</dbReference>
<evidence type="ECO:0000256" key="3">
    <source>
        <dbReference type="ARBA" id="ARBA00022801"/>
    </source>
</evidence>
<dbReference type="GO" id="GO:0008855">
    <property type="term" value="F:exodeoxyribonuclease VII activity"/>
    <property type="evidence" value="ECO:0007669"/>
    <property type="project" value="UniProtKB-UniRule"/>
</dbReference>
<dbReference type="PANTHER" id="PTHR30008:SF0">
    <property type="entry name" value="EXODEOXYRIBONUCLEASE 7 LARGE SUBUNIT"/>
    <property type="match status" value="1"/>
</dbReference>
<comment type="function">
    <text evidence="5">Bidirectionally degrades single-stranded DNA into large acid-insoluble oligonucleotides, which are then degraded further into small acid-soluble oligonucleotides.</text>
</comment>
<proteinExistence type="inferred from homology"/>
<dbReference type="CDD" id="cd04489">
    <property type="entry name" value="ExoVII_LU_OBF"/>
    <property type="match status" value="1"/>
</dbReference>
<comment type="subcellular location">
    <subcellularLocation>
        <location evidence="5 6">Cytoplasm</location>
    </subcellularLocation>
</comment>
<dbReference type="EMBL" id="AP019782">
    <property type="protein sequence ID" value="BBL69597.1"/>
    <property type="molecule type" value="Genomic_DNA"/>
</dbReference>
<keyword evidence="3 5" id="KW-0378">Hydrolase</keyword>
<evidence type="ECO:0000259" key="8">
    <source>
        <dbReference type="Pfam" id="PF13742"/>
    </source>
</evidence>
<reference evidence="9" key="1">
    <citation type="submission" date="2019-06" db="EMBL/GenBank/DDBJ databases">
        <title>Complete genome sequence of Methylogaea oryzae strain JCM16910.</title>
        <authorList>
            <person name="Asakawa S."/>
        </authorList>
    </citation>
    <scope>NUCLEOTIDE SEQUENCE</scope>
    <source>
        <strain evidence="9">E10</strain>
    </source>
</reference>
<dbReference type="GO" id="GO:0006308">
    <property type="term" value="P:DNA catabolic process"/>
    <property type="evidence" value="ECO:0007669"/>
    <property type="project" value="UniProtKB-UniRule"/>
</dbReference>
<comment type="subunit">
    <text evidence="5">Heterooligomer composed of large and small subunits.</text>
</comment>